<dbReference type="Proteomes" id="UP000299102">
    <property type="component" value="Unassembled WGS sequence"/>
</dbReference>
<sequence length="69" mass="7676">MGLGLEPIEETKLKSLTDLKARSFGTTDEGTYSKFTRMAPQIKANDSSLVLIFDPGLDDIPAQKEFQRN</sequence>
<reference evidence="1 2" key="1">
    <citation type="journal article" date="2019" name="Commun. Biol.">
        <title>The bagworm genome reveals a unique fibroin gene that provides high tensile strength.</title>
        <authorList>
            <person name="Kono N."/>
            <person name="Nakamura H."/>
            <person name="Ohtoshi R."/>
            <person name="Tomita M."/>
            <person name="Numata K."/>
            <person name="Arakawa K."/>
        </authorList>
    </citation>
    <scope>NUCLEOTIDE SEQUENCE [LARGE SCALE GENOMIC DNA]</scope>
</reference>
<dbReference type="EMBL" id="BGZK01002670">
    <property type="protein sequence ID" value="GBP95714.1"/>
    <property type="molecule type" value="Genomic_DNA"/>
</dbReference>
<gene>
    <name evidence="1" type="ORF">EVAR_100821_1</name>
</gene>
<accession>A0A4C2A946</accession>
<comment type="caution">
    <text evidence="1">The sequence shown here is derived from an EMBL/GenBank/DDBJ whole genome shotgun (WGS) entry which is preliminary data.</text>
</comment>
<organism evidence="1 2">
    <name type="scientific">Eumeta variegata</name>
    <name type="common">Bagworm moth</name>
    <name type="synonym">Eumeta japonica</name>
    <dbReference type="NCBI Taxonomy" id="151549"/>
    <lineage>
        <taxon>Eukaryota</taxon>
        <taxon>Metazoa</taxon>
        <taxon>Ecdysozoa</taxon>
        <taxon>Arthropoda</taxon>
        <taxon>Hexapoda</taxon>
        <taxon>Insecta</taxon>
        <taxon>Pterygota</taxon>
        <taxon>Neoptera</taxon>
        <taxon>Endopterygota</taxon>
        <taxon>Lepidoptera</taxon>
        <taxon>Glossata</taxon>
        <taxon>Ditrysia</taxon>
        <taxon>Tineoidea</taxon>
        <taxon>Psychidae</taxon>
        <taxon>Oiketicinae</taxon>
        <taxon>Eumeta</taxon>
    </lineage>
</organism>
<evidence type="ECO:0000313" key="1">
    <source>
        <dbReference type="EMBL" id="GBP95714.1"/>
    </source>
</evidence>
<dbReference type="AlphaFoldDB" id="A0A4C2A946"/>
<evidence type="ECO:0000313" key="2">
    <source>
        <dbReference type="Proteomes" id="UP000299102"/>
    </source>
</evidence>
<keyword evidence="2" id="KW-1185">Reference proteome</keyword>
<proteinExistence type="predicted"/>
<name>A0A4C2A946_EUMVA</name>
<protein>
    <submittedName>
        <fullName evidence="1">Uncharacterized protein</fullName>
    </submittedName>
</protein>